<evidence type="ECO:0000313" key="3">
    <source>
        <dbReference type="Proteomes" id="UP000184396"/>
    </source>
</evidence>
<feature type="transmembrane region" description="Helical" evidence="1">
    <location>
        <begin position="108"/>
        <end position="126"/>
    </location>
</feature>
<evidence type="ECO:0000313" key="2">
    <source>
        <dbReference type="EMBL" id="SHI52874.1"/>
    </source>
</evidence>
<keyword evidence="1" id="KW-1133">Transmembrane helix</keyword>
<organism evidence="2 3">
    <name type="scientific">Algibacter luteus</name>
    <dbReference type="NCBI Taxonomy" id="1178825"/>
    <lineage>
        <taxon>Bacteria</taxon>
        <taxon>Pseudomonadati</taxon>
        <taxon>Bacteroidota</taxon>
        <taxon>Flavobacteriia</taxon>
        <taxon>Flavobacteriales</taxon>
        <taxon>Flavobacteriaceae</taxon>
        <taxon>Algibacter</taxon>
    </lineage>
</organism>
<feature type="transmembrane region" description="Helical" evidence="1">
    <location>
        <begin position="223"/>
        <end position="242"/>
    </location>
</feature>
<feature type="transmembrane region" description="Helical" evidence="1">
    <location>
        <begin position="12"/>
        <end position="31"/>
    </location>
</feature>
<sequence>MNDFLIENYSLLTKSLEILAAVTGIFVYRKFSNSVVKYFIYFLIYVAILELVGGYIIYVRPNEFLHFLMGTLIEKNYWLYTICWKIGAILFFNFYYFKIIENNRLKTVLKYTGYSYLVFSIVYIIANGNKFFHMSFPILSVFGAIIVFTCCTFYFIELLRSEKVLFFYRSLNFYISVVIFIWWLITTPLIFYSMYYSSVDLSKPFRHPEFFGDLNYITLQKKIYLYSNMFMYLTYTFALLWCKPQND</sequence>
<keyword evidence="1" id="KW-0472">Membrane</keyword>
<name>A0A1M6BWH3_9FLAO</name>
<dbReference type="AlphaFoldDB" id="A0A1M6BWH3"/>
<feature type="transmembrane region" description="Helical" evidence="1">
    <location>
        <begin position="38"/>
        <end position="57"/>
    </location>
</feature>
<dbReference type="EMBL" id="FQYK01000002">
    <property type="protein sequence ID" value="SHI52874.1"/>
    <property type="molecule type" value="Genomic_DNA"/>
</dbReference>
<keyword evidence="1" id="KW-0812">Transmembrane</keyword>
<dbReference type="STRING" id="1178825.SAMN05216261_0934"/>
<reference evidence="2 3" key="1">
    <citation type="submission" date="2016-11" db="EMBL/GenBank/DDBJ databases">
        <authorList>
            <person name="Jaros S."/>
            <person name="Januszkiewicz K."/>
            <person name="Wedrychowicz H."/>
        </authorList>
    </citation>
    <scope>NUCLEOTIDE SEQUENCE [LARGE SCALE GENOMIC DNA]</scope>
    <source>
        <strain evidence="2 3">CGMCC 1.12213</strain>
    </source>
</reference>
<dbReference type="Proteomes" id="UP000184396">
    <property type="component" value="Unassembled WGS sequence"/>
</dbReference>
<proteinExistence type="predicted"/>
<feature type="transmembrane region" description="Helical" evidence="1">
    <location>
        <begin position="171"/>
        <end position="195"/>
    </location>
</feature>
<evidence type="ECO:0000256" key="1">
    <source>
        <dbReference type="SAM" id="Phobius"/>
    </source>
</evidence>
<feature type="transmembrane region" description="Helical" evidence="1">
    <location>
        <begin position="77"/>
        <end position="96"/>
    </location>
</feature>
<gene>
    <name evidence="2" type="ORF">SAMN05216261_0934</name>
</gene>
<keyword evidence="3" id="KW-1185">Reference proteome</keyword>
<accession>A0A1M6BWH3</accession>
<protein>
    <submittedName>
        <fullName evidence="2">Uncharacterized protein</fullName>
    </submittedName>
</protein>
<feature type="transmembrane region" description="Helical" evidence="1">
    <location>
        <begin position="138"/>
        <end position="159"/>
    </location>
</feature>